<proteinExistence type="inferred from homology"/>
<dbReference type="PANTHER" id="PTHR12773">
    <property type="entry name" value="UPF0315 PROTEIN-RELATED"/>
    <property type="match status" value="1"/>
</dbReference>
<dbReference type="GO" id="GO:0030488">
    <property type="term" value="P:tRNA methylation"/>
    <property type="evidence" value="ECO:0007669"/>
    <property type="project" value="TreeGrafter"/>
</dbReference>
<dbReference type="VEuPathDB" id="FungiDB:I303_02795"/>
<dbReference type="AlphaFoldDB" id="A0A1A6A9P5"/>
<comment type="subunit">
    <text evidence="2">Interacts with TRM9.</text>
</comment>
<dbReference type="GO" id="GO:0008168">
    <property type="term" value="F:methyltransferase activity"/>
    <property type="evidence" value="ECO:0007669"/>
    <property type="project" value="UniProtKB-KW"/>
</dbReference>
<evidence type="ECO:0000256" key="1">
    <source>
        <dbReference type="ARBA" id="ARBA00007980"/>
    </source>
</evidence>
<dbReference type="OrthoDB" id="2187549at2759"/>
<dbReference type="Pfam" id="PF03966">
    <property type="entry name" value="Trm112p"/>
    <property type="match status" value="1"/>
</dbReference>
<comment type="similarity">
    <text evidence="1">Belongs to the TRM112 family.</text>
</comment>
<dbReference type="FunFam" id="2.20.25.10:FF:000018">
    <property type="entry name" value="Multifunctional methyltransferase subunit TRM112-like B"/>
    <property type="match status" value="1"/>
</dbReference>
<keyword evidence="3" id="KW-0489">Methyltransferase</keyword>
<dbReference type="GO" id="GO:0046982">
    <property type="term" value="F:protein heterodimerization activity"/>
    <property type="evidence" value="ECO:0007669"/>
    <property type="project" value="InterPro"/>
</dbReference>
<gene>
    <name evidence="3" type="ORF">I303_02795</name>
</gene>
<reference evidence="3" key="1">
    <citation type="submission" date="2013-07" db="EMBL/GenBank/DDBJ databases">
        <title>The Genome Sequence of Cryptococcus dejecticola CBS10117.</title>
        <authorList>
            <consortium name="The Broad Institute Genome Sequencing Platform"/>
            <person name="Cuomo C."/>
            <person name="Litvintseva A."/>
            <person name="Chen Y."/>
            <person name="Heitman J."/>
            <person name="Sun S."/>
            <person name="Springer D."/>
            <person name="Dromer F."/>
            <person name="Young S.K."/>
            <person name="Zeng Q."/>
            <person name="Gargeya S."/>
            <person name="Fitzgerald M."/>
            <person name="Abouelleil A."/>
            <person name="Alvarado L."/>
            <person name="Berlin A.M."/>
            <person name="Chapman S.B."/>
            <person name="Dewar J."/>
            <person name="Goldberg J."/>
            <person name="Griggs A."/>
            <person name="Gujja S."/>
            <person name="Hansen M."/>
            <person name="Howarth C."/>
            <person name="Imamovic A."/>
            <person name="Larimer J."/>
            <person name="McCowan C."/>
            <person name="Murphy C."/>
            <person name="Pearson M."/>
            <person name="Priest M."/>
            <person name="Roberts A."/>
            <person name="Saif S."/>
            <person name="Shea T."/>
            <person name="Sykes S."/>
            <person name="Wortman J."/>
            <person name="Nusbaum C."/>
            <person name="Birren B."/>
        </authorList>
    </citation>
    <scope>NUCLEOTIDE SEQUENCE [LARGE SCALE GENOMIC DNA]</scope>
    <source>
        <strain evidence="3">CBS 10117</strain>
    </source>
</reference>
<dbReference type="PANTHER" id="PTHR12773:SF0">
    <property type="entry name" value="MULTIFUNCTIONAL METHYLTRANSFERASE SUBUNIT TRM112-LIKE PROTEIN"/>
    <property type="match status" value="1"/>
</dbReference>
<keyword evidence="3" id="KW-0808">Transferase</keyword>
<dbReference type="EMBL" id="KI894029">
    <property type="protein sequence ID" value="OBR86780.1"/>
    <property type="molecule type" value="Genomic_DNA"/>
</dbReference>
<dbReference type="CDD" id="cd21089">
    <property type="entry name" value="Trm112-like"/>
    <property type="match status" value="1"/>
</dbReference>
<accession>A0A1A6A9P5</accession>
<dbReference type="InterPro" id="IPR039127">
    <property type="entry name" value="Trm112"/>
</dbReference>
<name>A0A1A6A9P5_9TREE</name>
<organism evidence="3">
    <name type="scientific">Kwoniella dejecticola CBS 10117</name>
    <dbReference type="NCBI Taxonomy" id="1296121"/>
    <lineage>
        <taxon>Eukaryota</taxon>
        <taxon>Fungi</taxon>
        <taxon>Dikarya</taxon>
        <taxon>Basidiomycota</taxon>
        <taxon>Agaricomycotina</taxon>
        <taxon>Tremellomycetes</taxon>
        <taxon>Tremellales</taxon>
        <taxon>Cryptococcaceae</taxon>
        <taxon>Kwoniella</taxon>
    </lineage>
</organism>
<dbReference type="Gene3D" id="2.20.25.10">
    <property type="match status" value="1"/>
</dbReference>
<dbReference type="GO" id="GO:0070476">
    <property type="term" value="P:rRNA (guanine-N7)-methylation"/>
    <property type="evidence" value="ECO:0007669"/>
    <property type="project" value="TreeGrafter"/>
</dbReference>
<dbReference type="InterPro" id="IPR005651">
    <property type="entry name" value="Trm112-like"/>
</dbReference>
<evidence type="ECO:0000313" key="3">
    <source>
        <dbReference type="EMBL" id="OBR86780.1"/>
    </source>
</evidence>
<dbReference type="STRING" id="1296121.A0A1A6A9P5"/>
<protein>
    <submittedName>
        <fullName evidence="3">Multifunctional methyltransferase subunit TRM112</fullName>
    </submittedName>
</protein>
<sequence>MVRLITHNMLACHVKNCTKDNFPLSFSEVELVIRPTEENLDFLRRFLPKLDWTALVDTARSLGDESLPEQMPEPSSWTDEQLKALHHVLMEMHVEEGNMTCRGCGHVYPISNGIPNMLLAEHEVGR</sequence>
<dbReference type="SUPFAM" id="SSF158997">
    <property type="entry name" value="Trm112p-like"/>
    <property type="match status" value="1"/>
</dbReference>
<evidence type="ECO:0000256" key="2">
    <source>
        <dbReference type="ARBA" id="ARBA00065633"/>
    </source>
</evidence>